<organism evidence="1 2">
    <name type="scientific">Puia dinghuensis</name>
    <dbReference type="NCBI Taxonomy" id="1792502"/>
    <lineage>
        <taxon>Bacteria</taxon>
        <taxon>Pseudomonadati</taxon>
        <taxon>Bacteroidota</taxon>
        <taxon>Chitinophagia</taxon>
        <taxon>Chitinophagales</taxon>
        <taxon>Chitinophagaceae</taxon>
        <taxon>Puia</taxon>
    </lineage>
</organism>
<sequence>MIHPSVRPPLSNIQAELLKLFSVQIAEKDLLELKKVMAKFLLDKARDKADSIWEELGYTNEKLQQILDNE</sequence>
<dbReference type="AlphaFoldDB" id="A0A8J2XRD2"/>
<dbReference type="RefSeq" id="WP_188928579.1">
    <property type="nucleotide sequence ID" value="NZ_BMJC01000001.1"/>
</dbReference>
<dbReference type="EMBL" id="BMJC01000001">
    <property type="protein sequence ID" value="GGA86463.1"/>
    <property type="molecule type" value="Genomic_DNA"/>
</dbReference>
<gene>
    <name evidence="1" type="ORF">GCM10011511_06900</name>
</gene>
<reference evidence="1" key="1">
    <citation type="journal article" date="2014" name="Int. J. Syst. Evol. Microbiol.">
        <title>Complete genome sequence of Corynebacterium casei LMG S-19264T (=DSM 44701T), isolated from a smear-ripened cheese.</title>
        <authorList>
            <consortium name="US DOE Joint Genome Institute (JGI-PGF)"/>
            <person name="Walter F."/>
            <person name="Albersmeier A."/>
            <person name="Kalinowski J."/>
            <person name="Ruckert C."/>
        </authorList>
    </citation>
    <scope>NUCLEOTIDE SEQUENCE</scope>
    <source>
        <strain evidence="1">CGMCC 1.15448</strain>
    </source>
</reference>
<dbReference type="Proteomes" id="UP000607559">
    <property type="component" value="Unassembled WGS sequence"/>
</dbReference>
<protein>
    <submittedName>
        <fullName evidence="1">Uncharacterized protein</fullName>
    </submittedName>
</protein>
<evidence type="ECO:0000313" key="2">
    <source>
        <dbReference type="Proteomes" id="UP000607559"/>
    </source>
</evidence>
<proteinExistence type="predicted"/>
<reference evidence="1" key="2">
    <citation type="submission" date="2020-09" db="EMBL/GenBank/DDBJ databases">
        <authorList>
            <person name="Sun Q."/>
            <person name="Zhou Y."/>
        </authorList>
    </citation>
    <scope>NUCLEOTIDE SEQUENCE</scope>
    <source>
        <strain evidence="1">CGMCC 1.15448</strain>
    </source>
</reference>
<comment type="caution">
    <text evidence="1">The sequence shown here is derived from an EMBL/GenBank/DDBJ whole genome shotgun (WGS) entry which is preliminary data.</text>
</comment>
<keyword evidence="2" id="KW-1185">Reference proteome</keyword>
<name>A0A8J2XRD2_9BACT</name>
<accession>A0A8J2XRD2</accession>
<evidence type="ECO:0000313" key="1">
    <source>
        <dbReference type="EMBL" id="GGA86463.1"/>
    </source>
</evidence>